<dbReference type="SUPFAM" id="SSF53335">
    <property type="entry name" value="S-adenosyl-L-methionine-dependent methyltransferases"/>
    <property type="match status" value="1"/>
</dbReference>
<evidence type="ECO:0000313" key="2">
    <source>
        <dbReference type="EMBL" id="PHQ33417.1"/>
    </source>
</evidence>
<dbReference type="InterPro" id="IPR025714">
    <property type="entry name" value="Methyltranfer_dom"/>
</dbReference>
<organism evidence="2 3">
    <name type="scientific">Rhodopirellula bahusiensis</name>
    <dbReference type="NCBI Taxonomy" id="2014065"/>
    <lineage>
        <taxon>Bacteria</taxon>
        <taxon>Pseudomonadati</taxon>
        <taxon>Planctomycetota</taxon>
        <taxon>Planctomycetia</taxon>
        <taxon>Pirellulales</taxon>
        <taxon>Pirellulaceae</taxon>
        <taxon>Rhodopirellula</taxon>
    </lineage>
</organism>
<dbReference type="GeneID" id="90610392"/>
<dbReference type="OrthoDB" id="9778766at2"/>
<dbReference type="RefSeq" id="WP_099262525.1">
    <property type="nucleotide sequence ID" value="NZ_NIZW01000017.1"/>
</dbReference>
<dbReference type="Gene3D" id="3.40.50.150">
    <property type="entry name" value="Vaccinia Virus protein VP39"/>
    <property type="match status" value="1"/>
</dbReference>
<proteinExistence type="predicted"/>
<name>A0A2G1W2Z9_9BACT</name>
<comment type="caution">
    <text evidence="2">The sequence shown here is derived from an EMBL/GenBank/DDBJ whole genome shotgun (WGS) entry which is preliminary data.</text>
</comment>
<dbReference type="Proteomes" id="UP000225740">
    <property type="component" value="Unassembled WGS sequence"/>
</dbReference>
<keyword evidence="3" id="KW-1185">Reference proteome</keyword>
<feature type="domain" description="Methyltransferase" evidence="1">
    <location>
        <begin position="45"/>
        <end position="167"/>
    </location>
</feature>
<evidence type="ECO:0000313" key="3">
    <source>
        <dbReference type="Proteomes" id="UP000225740"/>
    </source>
</evidence>
<keyword evidence="2" id="KW-0808">Transferase</keyword>
<evidence type="ECO:0000259" key="1">
    <source>
        <dbReference type="Pfam" id="PF13847"/>
    </source>
</evidence>
<protein>
    <submittedName>
        <fullName evidence="2">SAM-dependent methyltransferase</fullName>
    </submittedName>
</protein>
<dbReference type="InterPro" id="IPR029063">
    <property type="entry name" value="SAM-dependent_MTases_sf"/>
</dbReference>
<sequence length="251" mass="27311">MLARVMEPTPGDLAADASAYQAMDHQQVNNVFVDDLLGGGAVGPRVIDLGCGPAGIPLILSERWRAAEDAGDLAGSSFADGQLQIMAVDFAVEMLELAQFEIELAGMQDLVYLQQIDLTDPEGLQEDLCQTIISNTVLHHLPNPITAIQVATRALMPGGRLFIRDLFRPDSEEEIERLVELHTDSAADTEVPPEFAPSQLLRQSLWAALTLEEAREMVESVGIPADVIQMTSDRHWTLDWTSPNGPSVQTA</sequence>
<dbReference type="AlphaFoldDB" id="A0A2G1W2Z9"/>
<dbReference type="GO" id="GO:0032259">
    <property type="term" value="P:methylation"/>
    <property type="evidence" value="ECO:0007669"/>
    <property type="project" value="UniProtKB-KW"/>
</dbReference>
<keyword evidence="2" id="KW-0489">Methyltransferase</keyword>
<accession>A0A2G1W2Z9</accession>
<dbReference type="CDD" id="cd02440">
    <property type="entry name" value="AdoMet_MTases"/>
    <property type="match status" value="1"/>
</dbReference>
<reference evidence="2 3" key="1">
    <citation type="submission" date="2017-06" db="EMBL/GenBank/DDBJ databases">
        <title>Description of Rhodopirellula bahusiensis sp. nov.</title>
        <authorList>
            <person name="Kizina J."/>
            <person name="Harder J."/>
        </authorList>
    </citation>
    <scope>NUCLEOTIDE SEQUENCE [LARGE SCALE GENOMIC DNA]</scope>
    <source>
        <strain evidence="2 3">SWK21</strain>
    </source>
</reference>
<dbReference type="EMBL" id="NIZW01000017">
    <property type="protein sequence ID" value="PHQ33417.1"/>
    <property type="molecule type" value="Genomic_DNA"/>
</dbReference>
<dbReference type="GO" id="GO:0008168">
    <property type="term" value="F:methyltransferase activity"/>
    <property type="evidence" value="ECO:0007669"/>
    <property type="project" value="UniProtKB-KW"/>
</dbReference>
<dbReference type="Pfam" id="PF13847">
    <property type="entry name" value="Methyltransf_31"/>
    <property type="match status" value="1"/>
</dbReference>
<dbReference type="PANTHER" id="PTHR43861">
    <property type="entry name" value="TRANS-ACONITATE 2-METHYLTRANSFERASE-RELATED"/>
    <property type="match status" value="1"/>
</dbReference>
<gene>
    <name evidence="2" type="ORF">CEE69_20555</name>
</gene>